<sequence length="242" mass="27887">MNILCCVPKCVNNAIVHRFPSDIELFNIWIKSVNSTDITFERRDMFRVCDSHFSEEMKFQSYENEIFLKKGAYPDTILQTEDKKMEEDSVPVTTVEKSSGLLNPNGLLLLNNNLMCSLGPGLAEKNPVVDLAQPSTSRDKTTNSKVDGNQKAGDKKNNEEVLRKLGVIISGQLQTTRGQLKKAKRVFDLKCELYKEKLNFVKLKKEKFLVEHILKIKLLKKQLAVEERRLQRNCVRCRRLRQ</sequence>
<evidence type="ECO:0000256" key="1">
    <source>
        <dbReference type="ARBA" id="ARBA00022723"/>
    </source>
</evidence>
<keyword evidence="1" id="KW-0479">Metal-binding</keyword>
<dbReference type="InterPro" id="IPR026516">
    <property type="entry name" value="THAP1/10"/>
</dbReference>
<keyword evidence="2 5" id="KW-0863">Zinc-finger</keyword>
<keyword evidence="9" id="KW-1185">Reference proteome</keyword>
<evidence type="ECO:0000256" key="2">
    <source>
        <dbReference type="ARBA" id="ARBA00022771"/>
    </source>
</evidence>
<protein>
    <recommendedName>
        <fullName evidence="7">THAP-type domain-containing protein</fullName>
    </recommendedName>
</protein>
<dbReference type="EMBL" id="OU896707">
    <property type="protein sequence ID" value="CAH1116336.1"/>
    <property type="molecule type" value="Genomic_DNA"/>
</dbReference>
<evidence type="ECO:0000259" key="7">
    <source>
        <dbReference type="PROSITE" id="PS50950"/>
    </source>
</evidence>
<dbReference type="PANTHER" id="PTHR46600">
    <property type="entry name" value="THAP DOMAIN-CONTAINING"/>
    <property type="match status" value="1"/>
</dbReference>
<reference evidence="8" key="2">
    <citation type="submission" date="2022-10" db="EMBL/GenBank/DDBJ databases">
        <authorList>
            <consortium name="ENA_rothamsted_submissions"/>
            <consortium name="culmorum"/>
            <person name="King R."/>
        </authorList>
    </citation>
    <scope>NUCLEOTIDE SEQUENCE</scope>
</reference>
<organism evidence="8 9">
    <name type="scientific">Phaedon cochleariae</name>
    <name type="common">Mustard beetle</name>
    <dbReference type="NCBI Taxonomy" id="80249"/>
    <lineage>
        <taxon>Eukaryota</taxon>
        <taxon>Metazoa</taxon>
        <taxon>Ecdysozoa</taxon>
        <taxon>Arthropoda</taxon>
        <taxon>Hexapoda</taxon>
        <taxon>Insecta</taxon>
        <taxon>Pterygota</taxon>
        <taxon>Neoptera</taxon>
        <taxon>Endopterygota</taxon>
        <taxon>Coleoptera</taxon>
        <taxon>Polyphaga</taxon>
        <taxon>Cucujiformia</taxon>
        <taxon>Chrysomeloidea</taxon>
        <taxon>Chrysomelidae</taxon>
        <taxon>Chrysomelinae</taxon>
        <taxon>Chrysomelini</taxon>
        <taxon>Phaedon</taxon>
    </lineage>
</organism>
<evidence type="ECO:0000313" key="8">
    <source>
        <dbReference type="EMBL" id="CAH1116336.1"/>
    </source>
</evidence>
<dbReference type="Pfam" id="PF05485">
    <property type="entry name" value="THAP"/>
    <property type="match status" value="1"/>
</dbReference>
<dbReference type="SUPFAM" id="SSF57716">
    <property type="entry name" value="Glucocorticoid receptor-like (DNA-binding domain)"/>
    <property type="match status" value="1"/>
</dbReference>
<evidence type="ECO:0000256" key="4">
    <source>
        <dbReference type="ARBA" id="ARBA00023125"/>
    </source>
</evidence>
<dbReference type="InterPro" id="IPR006612">
    <property type="entry name" value="THAP_Znf"/>
</dbReference>
<dbReference type="PANTHER" id="PTHR46600:SF11">
    <property type="entry name" value="THAP DOMAIN-CONTAINING PROTEIN 10"/>
    <property type="match status" value="1"/>
</dbReference>
<name>A0A9P0D8S4_PHACE</name>
<keyword evidence="4 5" id="KW-0238">DNA-binding</keyword>
<dbReference type="OrthoDB" id="6768641at2759"/>
<feature type="region of interest" description="Disordered" evidence="6">
    <location>
        <begin position="131"/>
        <end position="155"/>
    </location>
</feature>
<evidence type="ECO:0000256" key="5">
    <source>
        <dbReference type="PROSITE-ProRule" id="PRU00309"/>
    </source>
</evidence>
<accession>A0A9P0D8S4</accession>
<dbReference type="AlphaFoldDB" id="A0A9P0D8S4"/>
<gene>
    <name evidence="8" type="ORF">PHAECO_LOCUS1020</name>
</gene>
<evidence type="ECO:0000256" key="6">
    <source>
        <dbReference type="SAM" id="MobiDB-lite"/>
    </source>
</evidence>
<evidence type="ECO:0000313" key="9">
    <source>
        <dbReference type="Proteomes" id="UP001153737"/>
    </source>
</evidence>
<dbReference type="PROSITE" id="PS50950">
    <property type="entry name" value="ZF_THAP"/>
    <property type="match status" value="1"/>
</dbReference>
<dbReference type="SMART" id="SM00980">
    <property type="entry name" value="THAP"/>
    <property type="match status" value="1"/>
</dbReference>
<dbReference type="Proteomes" id="UP001153737">
    <property type="component" value="Chromosome 1"/>
</dbReference>
<feature type="domain" description="THAP-type" evidence="7">
    <location>
        <begin position="1"/>
        <end position="77"/>
    </location>
</feature>
<dbReference type="GO" id="GO:0043565">
    <property type="term" value="F:sequence-specific DNA binding"/>
    <property type="evidence" value="ECO:0007669"/>
    <property type="project" value="InterPro"/>
</dbReference>
<reference evidence="8" key="1">
    <citation type="submission" date="2022-01" db="EMBL/GenBank/DDBJ databases">
        <authorList>
            <person name="King R."/>
        </authorList>
    </citation>
    <scope>NUCLEOTIDE SEQUENCE</scope>
</reference>
<proteinExistence type="predicted"/>
<keyword evidence="3" id="KW-0862">Zinc</keyword>
<dbReference type="GO" id="GO:0008270">
    <property type="term" value="F:zinc ion binding"/>
    <property type="evidence" value="ECO:0007669"/>
    <property type="project" value="UniProtKB-KW"/>
</dbReference>
<evidence type="ECO:0000256" key="3">
    <source>
        <dbReference type="ARBA" id="ARBA00022833"/>
    </source>
</evidence>